<keyword evidence="4 6" id="KW-0472">Membrane</keyword>
<feature type="compositionally biased region" description="Basic and acidic residues" evidence="5">
    <location>
        <begin position="733"/>
        <end position="742"/>
    </location>
</feature>
<feature type="region of interest" description="Disordered" evidence="5">
    <location>
        <begin position="493"/>
        <end position="526"/>
    </location>
</feature>
<evidence type="ECO:0000256" key="6">
    <source>
        <dbReference type="SAM" id="Phobius"/>
    </source>
</evidence>
<dbReference type="PANTHER" id="PTHR39469:SF1">
    <property type="entry name" value="DUF4203 DOMAIN-CONTAINING PROTEIN"/>
    <property type="match status" value="1"/>
</dbReference>
<feature type="compositionally biased region" description="Polar residues" evidence="5">
    <location>
        <begin position="749"/>
        <end position="759"/>
    </location>
</feature>
<evidence type="ECO:0000259" key="8">
    <source>
        <dbReference type="Pfam" id="PF13886"/>
    </source>
</evidence>
<feature type="compositionally biased region" description="Polar residues" evidence="5">
    <location>
        <begin position="553"/>
        <end position="563"/>
    </location>
</feature>
<keyword evidence="3 6" id="KW-1133">Transmembrane helix</keyword>
<proteinExistence type="predicted"/>
<dbReference type="EMBL" id="QGMJ01000161">
    <property type="protein sequence ID" value="TVY40851.1"/>
    <property type="molecule type" value="Genomic_DNA"/>
</dbReference>
<evidence type="ECO:0000313" key="9">
    <source>
        <dbReference type="EMBL" id="TVY40851.1"/>
    </source>
</evidence>
<feature type="transmembrane region" description="Helical" evidence="6">
    <location>
        <begin position="212"/>
        <end position="231"/>
    </location>
</feature>
<feature type="compositionally biased region" description="Low complexity" evidence="5">
    <location>
        <begin position="37"/>
        <end position="68"/>
    </location>
</feature>
<evidence type="ECO:0000256" key="7">
    <source>
        <dbReference type="SAM" id="SignalP"/>
    </source>
</evidence>
<dbReference type="InterPro" id="IPR025256">
    <property type="entry name" value="TM7S3/TM198-like_dom"/>
</dbReference>
<sequence>MVHSARSKILAILLLCFCINIAVADRWGVHIHRRDGPTTPSITSTETSPSPSSPSTSSQTGGNSSGDSEGQSKIDKTSDETSSDPPKSTATSVTTTDASSNSTASAGASSTTNASAVTSNLIGAAPTATINNSSIFNTTATPEKLPLAPQLTPGFGVAGVILLISGAVYTVIGIKNKMLHVFLSAGYLASLAVSVLILYVMNLPVSNAVQGAYVVAAVMTGFVIGGGAIVFSEMTEGLGCLLGGFCFSMWLLVLKPGGLLTSTSGKSIFIAVFTVVSFATSFHRYTRPYSLMALISFGGATVVVIGIDCFSRAGLKEFWAYIWHLNNNLFPVGATTYPLTRGIKVEIAAIIVIFLAGIVSQMKLWKVIKERREERAVERLADERTMAKEEENAGRRIEDLNAEERHQWEAVHGNKDQISKDINLSQRDSGVGDMDSQKKGAMSVVTSIRRSADDQIEMSEMVTPTTANGAGLVMSRSGQGSGAVTVRVARDLEPEPELDENGNPIEAVQTRRSHASARSSLQLDSEEENVWVVGADGEARFERRPSRRHSPKRNSNPPISTRASRAPEVVPLPFKVPEGDVEDDRSSVATFADDEQAGHQDQKRQSKRLSTGSAILHRFSKRSQRTSSRLSNRVSIGEAPSTEDLVIPRGIEDDRASSIAATVDGLSDDEGMRSIRSSIDLAPDTSEARSPNLGNLPMSVLSPPSNLDGALSAAASVPEDAEGNSKRAIFAESIEKEGEKAGPEGQPEENVTGQSLTRSTDPKPESKAASTIESPEPSLADKPKTATSVVSAAESKSAAITKDTLPTQMSRVVMSYRTNEWAKHLGNADVPEVEELKIEKSPSEHKNTEVAAPVMIAELQQTPENALPPPASRITSTMSTHNAPPLIRSSSAQSKAYPSPYQSRPETANGFVGQDSAMQRSMSQQSMHSQTSQTNLNRFRISSSPAIPQAIVESPIEENFPSQSVPGMNQVPINAVPFGSSDTLIGKRDTMMRNKSYSFHNSQTALASTPELPTAHDSMPQSRSGSEAGSLYNYQNTSSPILPEDDDNMSLSARRNLIRQSSLQQLSSPVAPLQQPSMPYDSHQPRRQSSVPSHMAREQQLASWRASVQHDLHSAVVPKISVERQRSVLWQERQADEQRKAMDARMKGERNNAFDERMRRGAMLSAHRDALRKMQAGANKHA</sequence>
<feature type="signal peptide" evidence="7">
    <location>
        <begin position="1"/>
        <end position="24"/>
    </location>
</feature>
<feature type="transmembrane region" description="Helical" evidence="6">
    <location>
        <begin position="264"/>
        <end position="282"/>
    </location>
</feature>
<feature type="compositionally biased region" description="Polar residues" evidence="5">
    <location>
        <begin position="1019"/>
        <end position="1040"/>
    </location>
</feature>
<reference evidence="9 10" key="1">
    <citation type="submission" date="2018-05" db="EMBL/GenBank/DDBJ databases">
        <title>Genome sequencing and assembly of the regulated plant pathogen Lachnellula willkommii and related sister species for the development of diagnostic species identification markers.</title>
        <authorList>
            <person name="Giroux E."/>
            <person name="Bilodeau G."/>
        </authorList>
    </citation>
    <scope>NUCLEOTIDE SEQUENCE [LARGE SCALE GENOMIC DNA]</scope>
    <source>
        <strain evidence="9 10">CBS 197.66</strain>
    </source>
</reference>
<feature type="region of interest" description="Disordered" evidence="5">
    <location>
        <begin position="540"/>
        <end position="636"/>
    </location>
</feature>
<feature type="chain" id="PRO_5034730971" description="TM7S3/TM198-like domain-containing protein" evidence="7">
    <location>
        <begin position="25"/>
        <end position="1182"/>
    </location>
</feature>
<dbReference type="OrthoDB" id="102260at2759"/>
<dbReference type="AlphaFoldDB" id="A0A8H8RUJ3"/>
<feature type="compositionally biased region" description="Basic and acidic residues" evidence="5">
    <location>
        <begin position="70"/>
        <end position="79"/>
    </location>
</feature>
<feature type="transmembrane region" description="Helical" evidence="6">
    <location>
        <begin position="238"/>
        <end position="258"/>
    </location>
</feature>
<feature type="domain" description="TM7S3/TM198-like" evidence="8">
    <location>
        <begin position="159"/>
        <end position="362"/>
    </location>
</feature>
<comment type="caution">
    <text evidence="9">The sequence shown here is derived from an EMBL/GenBank/DDBJ whole genome shotgun (WGS) entry which is preliminary data.</text>
</comment>
<keyword evidence="7" id="KW-0732">Signal</keyword>
<feature type="compositionally biased region" description="Polar residues" evidence="5">
    <location>
        <begin position="873"/>
        <end position="906"/>
    </location>
</feature>
<feature type="transmembrane region" description="Helical" evidence="6">
    <location>
        <begin position="151"/>
        <end position="172"/>
    </location>
</feature>
<name>A0A8H8RUJ3_9HELO</name>
<protein>
    <recommendedName>
        <fullName evidence="8">TM7S3/TM198-like domain-containing protein</fullName>
    </recommendedName>
</protein>
<dbReference type="Proteomes" id="UP000462212">
    <property type="component" value="Unassembled WGS sequence"/>
</dbReference>
<evidence type="ECO:0000313" key="10">
    <source>
        <dbReference type="Proteomes" id="UP000462212"/>
    </source>
</evidence>
<feature type="region of interest" description="Disordered" evidence="5">
    <location>
        <begin position="862"/>
        <end position="911"/>
    </location>
</feature>
<comment type="subcellular location">
    <subcellularLocation>
        <location evidence="1">Membrane</location>
        <topology evidence="1">Multi-pass membrane protein</topology>
    </subcellularLocation>
</comment>
<feature type="region of interest" description="Disordered" evidence="5">
    <location>
        <begin position="33"/>
        <end position="110"/>
    </location>
</feature>
<accession>A0A8H8RUJ3</accession>
<feature type="transmembrane region" description="Helical" evidence="6">
    <location>
        <begin position="289"/>
        <end position="307"/>
    </location>
</feature>
<gene>
    <name evidence="9" type="ORF">LSUB1_G004614</name>
</gene>
<dbReference type="PANTHER" id="PTHR39469">
    <property type="entry name" value="CHROMOSOME 1, WHOLE GENOME SHOTGUN SEQUENCE"/>
    <property type="match status" value="1"/>
</dbReference>
<feature type="region of interest" description="Disordered" evidence="5">
    <location>
        <begin position="1138"/>
        <end position="1159"/>
    </location>
</feature>
<evidence type="ECO:0000256" key="3">
    <source>
        <dbReference type="ARBA" id="ARBA00022989"/>
    </source>
</evidence>
<feature type="compositionally biased region" description="Polar residues" evidence="5">
    <location>
        <begin position="625"/>
        <end position="634"/>
    </location>
</feature>
<feature type="region of interest" description="Disordered" evidence="5">
    <location>
        <begin position="731"/>
        <end position="787"/>
    </location>
</feature>
<feature type="region of interest" description="Disordered" evidence="5">
    <location>
        <begin position="1005"/>
        <end position="1048"/>
    </location>
</feature>
<feature type="region of interest" description="Disordered" evidence="5">
    <location>
        <begin position="678"/>
        <end position="701"/>
    </location>
</feature>
<evidence type="ECO:0000256" key="4">
    <source>
        <dbReference type="ARBA" id="ARBA00023136"/>
    </source>
</evidence>
<evidence type="ECO:0000256" key="2">
    <source>
        <dbReference type="ARBA" id="ARBA00022692"/>
    </source>
</evidence>
<dbReference type="Pfam" id="PF13886">
    <property type="entry name" value="TM7S3_TM198"/>
    <property type="match status" value="1"/>
</dbReference>
<feature type="transmembrane region" description="Helical" evidence="6">
    <location>
        <begin position="179"/>
        <end position="200"/>
    </location>
</feature>
<feature type="compositionally biased region" description="Low complexity" evidence="5">
    <location>
        <begin position="88"/>
        <end position="110"/>
    </location>
</feature>
<organism evidence="9 10">
    <name type="scientific">Lachnellula subtilissima</name>
    <dbReference type="NCBI Taxonomy" id="602034"/>
    <lineage>
        <taxon>Eukaryota</taxon>
        <taxon>Fungi</taxon>
        <taxon>Dikarya</taxon>
        <taxon>Ascomycota</taxon>
        <taxon>Pezizomycotina</taxon>
        <taxon>Leotiomycetes</taxon>
        <taxon>Helotiales</taxon>
        <taxon>Lachnaceae</taxon>
        <taxon>Lachnellula</taxon>
    </lineage>
</organism>
<dbReference type="CDD" id="cd06174">
    <property type="entry name" value="MFS"/>
    <property type="match status" value="1"/>
</dbReference>
<feature type="region of interest" description="Disordered" evidence="5">
    <location>
        <begin position="1064"/>
        <end position="1104"/>
    </location>
</feature>
<dbReference type="GO" id="GO:0016020">
    <property type="term" value="C:membrane"/>
    <property type="evidence" value="ECO:0007669"/>
    <property type="project" value="UniProtKB-SubCell"/>
</dbReference>
<evidence type="ECO:0000256" key="5">
    <source>
        <dbReference type="SAM" id="MobiDB-lite"/>
    </source>
</evidence>
<feature type="compositionally biased region" description="Low complexity" evidence="5">
    <location>
        <begin position="1064"/>
        <end position="1077"/>
    </location>
</feature>
<keyword evidence="10" id="KW-1185">Reference proteome</keyword>
<evidence type="ECO:0000256" key="1">
    <source>
        <dbReference type="ARBA" id="ARBA00004141"/>
    </source>
</evidence>
<keyword evidence="2 6" id="KW-0812">Transmembrane</keyword>